<name>A0A395V6E1_9FIRM</name>
<dbReference type="EMBL" id="QRVL01000007">
    <property type="protein sequence ID" value="RGS40446.1"/>
    <property type="molecule type" value="Genomic_DNA"/>
</dbReference>
<evidence type="ECO:0000313" key="1">
    <source>
        <dbReference type="EMBL" id="RGS40446.1"/>
    </source>
</evidence>
<dbReference type="AlphaFoldDB" id="A0A395V6E1"/>
<gene>
    <name evidence="1" type="ORF">DWX93_10060</name>
</gene>
<reference evidence="1 2" key="1">
    <citation type="submission" date="2018-08" db="EMBL/GenBank/DDBJ databases">
        <title>A genome reference for cultivated species of the human gut microbiota.</title>
        <authorList>
            <person name="Zou Y."/>
            <person name="Xue W."/>
            <person name="Luo G."/>
        </authorList>
    </citation>
    <scope>NUCLEOTIDE SEQUENCE [LARGE SCALE GENOMIC DNA]</scope>
    <source>
        <strain evidence="1 2">AF22-12AC</strain>
    </source>
</reference>
<evidence type="ECO:0000313" key="2">
    <source>
        <dbReference type="Proteomes" id="UP000266172"/>
    </source>
</evidence>
<protein>
    <submittedName>
        <fullName evidence="1">Uncharacterized protein</fullName>
    </submittedName>
</protein>
<organism evidence="1 2">
    <name type="scientific">Roseburia hominis</name>
    <dbReference type="NCBI Taxonomy" id="301301"/>
    <lineage>
        <taxon>Bacteria</taxon>
        <taxon>Bacillati</taxon>
        <taxon>Bacillota</taxon>
        <taxon>Clostridia</taxon>
        <taxon>Lachnospirales</taxon>
        <taxon>Lachnospiraceae</taxon>
        <taxon>Roseburia</taxon>
    </lineage>
</organism>
<proteinExistence type="predicted"/>
<dbReference type="Proteomes" id="UP000266172">
    <property type="component" value="Unassembled WGS sequence"/>
</dbReference>
<accession>A0A395V6E1</accession>
<sequence length="76" mass="8797">MPSLRLWEESPWWLRFTDNIKPREPNSPASAIENRADADSDIGFARLCFVRQQVAYSKRGWAVIVIASQIWYGKTV</sequence>
<comment type="caution">
    <text evidence="1">The sequence shown here is derived from an EMBL/GenBank/DDBJ whole genome shotgun (WGS) entry which is preliminary data.</text>
</comment>